<dbReference type="EMBL" id="WJBU01000011">
    <property type="protein sequence ID" value="MRD48111.1"/>
    <property type="molecule type" value="Genomic_DNA"/>
</dbReference>
<dbReference type="InterPro" id="IPR011604">
    <property type="entry name" value="PDDEXK-like_dom_sf"/>
</dbReference>
<name>A0A844BC81_9BURK</name>
<evidence type="ECO:0000259" key="1">
    <source>
        <dbReference type="Pfam" id="PF12705"/>
    </source>
</evidence>
<protein>
    <submittedName>
        <fullName evidence="2">PD-(D/E)XK nuclease family protein</fullName>
    </submittedName>
</protein>
<dbReference type="OrthoDB" id="9761147at2"/>
<accession>A0A844BC81</accession>
<dbReference type="SUPFAM" id="SSF52540">
    <property type="entry name" value="P-loop containing nucleoside triphosphate hydrolases"/>
    <property type="match status" value="1"/>
</dbReference>
<proteinExistence type="predicted"/>
<organism evidence="2 3">
    <name type="scientific">Caenimonas koreensis DSM 17982</name>
    <dbReference type="NCBI Taxonomy" id="1121255"/>
    <lineage>
        <taxon>Bacteria</taxon>
        <taxon>Pseudomonadati</taxon>
        <taxon>Pseudomonadota</taxon>
        <taxon>Betaproteobacteria</taxon>
        <taxon>Burkholderiales</taxon>
        <taxon>Comamonadaceae</taxon>
        <taxon>Caenimonas</taxon>
    </lineage>
</organism>
<dbReference type="Pfam" id="PF12705">
    <property type="entry name" value="PDDEXK_1"/>
    <property type="match status" value="1"/>
</dbReference>
<evidence type="ECO:0000313" key="3">
    <source>
        <dbReference type="Proteomes" id="UP000487350"/>
    </source>
</evidence>
<dbReference type="AlphaFoldDB" id="A0A844BC81"/>
<dbReference type="Gene3D" id="3.90.320.10">
    <property type="match status" value="1"/>
</dbReference>
<sequence>MDAIAQNHHATSAMHALMKRIRELMHARDAHAARTVVLAPYVQLLAFLREAWAVQAASGFAPRFETTTTWIKSLASESDDAASMDISMDMGRDLLTARAWLERAGLQAQADLLSGRLVEAAWQLAPVAAAVPRSARAEWAAKARASIATGFDAPQLALESAVARIALEWAAASSRPTDVLLEDDALADVELLVVLEGLQSDPLAHALLTLAPAKSVGLPLAAQGTPGSIRLHEAGDPSEEAARAAACVIDHVNAGRVPVALAAVDREVTRRIHAMLAAHGVAVRDETGWKLSTTRRAADVMLALRACAWNAASDEVIDWLKNCPQVNAFTALALERQVRREDFVREWRSFRLAEAQDESAVADLARRTNEWRESMQGVRSLPQWLASLRAMLQSTGQWAVLVGDKAGTAVIAALSLDEGMQQDLAQLPQAQRRWSLADFTTWVNESLEAANFKPDVDVQEQVVILPVSQVLGRPFPALVMPGCDEMRLVASPEPSGMWTPAQREVLGLPSRELLEAQTRAAWQQALQTPHCDLLWRRSDESGEPLLPGTLVQQLRLEHGLDLAADPRTVRSLETNPIPRPTASGERLHITKLSPTAYADLRACPYRFFAMRQMGLQEADEIDTDVDKRHFGNWLHKVLSTFHENLHAQAQPPGPLRTQMLEDAAQQVTRAMRLDDGEFLPFAAAWPRTRDAYLEWLAKHEADERATWLESEQEHSLDLGKLKLSGRIDRIDKLPDGTKLVIDYKTEALNTSRERVKDPAEDTQLAFYAALLSDDTLRAAYVNVGERETKLVEQEAIVGARDLLVHGILDEVARIEAGAKLPAHGEGKVCDFCGARGLCRKDFWS</sequence>
<reference evidence="2 3" key="1">
    <citation type="submission" date="2019-11" db="EMBL/GenBank/DDBJ databases">
        <title>Caenimonas koreensis gen. nov., sp. nov., isolated from activated sludge.</title>
        <authorList>
            <person name="Seung H.R."/>
        </authorList>
    </citation>
    <scope>NUCLEOTIDE SEQUENCE [LARGE SCALE GENOMIC DNA]</scope>
    <source>
        <strain evidence="2 3">EMB320</strain>
    </source>
</reference>
<dbReference type="InterPro" id="IPR038726">
    <property type="entry name" value="PDDEXK_AddAB-type"/>
</dbReference>
<dbReference type="Proteomes" id="UP000487350">
    <property type="component" value="Unassembled WGS sequence"/>
</dbReference>
<keyword evidence="3" id="KW-1185">Reference proteome</keyword>
<evidence type="ECO:0000313" key="2">
    <source>
        <dbReference type="EMBL" id="MRD48111.1"/>
    </source>
</evidence>
<gene>
    <name evidence="2" type="ORF">GHT07_12545</name>
</gene>
<feature type="domain" description="PD-(D/E)XK endonuclease-like" evidence="1">
    <location>
        <begin position="592"/>
        <end position="839"/>
    </location>
</feature>
<dbReference type="InterPro" id="IPR027417">
    <property type="entry name" value="P-loop_NTPase"/>
</dbReference>
<comment type="caution">
    <text evidence="2">The sequence shown here is derived from an EMBL/GenBank/DDBJ whole genome shotgun (WGS) entry which is preliminary data.</text>
</comment>